<dbReference type="RefSeq" id="WP_110131224.1">
    <property type="nucleotide sequence ID" value="NZ_QHJQ01000006.1"/>
</dbReference>
<dbReference type="SUPFAM" id="SSF53474">
    <property type="entry name" value="alpha/beta-Hydrolases"/>
    <property type="match status" value="1"/>
</dbReference>
<dbReference type="InParanoid" id="A0A317ZIY8"/>
<dbReference type="OrthoDB" id="9808398at2"/>
<dbReference type="Proteomes" id="UP000247099">
    <property type="component" value="Unassembled WGS sequence"/>
</dbReference>
<name>A0A317ZIY8_9BACT</name>
<dbReference type="FunCoup" id="A0A317ZIY8">
    <property type="interactions" value="86"/>
</dbReference>
<evidence type="ECO:0000259" key="2">
    <source>
        <dbReference type="Pfam" id="PF12697"/>
    </source>
</evidence>
<dbReference type="InterPro" id="IPR029058">
    <property type="entry name" value="AB_hydrolase_fold"/>
</dbReference>
<accession>A0A317ZIY8</accession>
<dbReference type="EMBL" id="QHJQ01000006">
    <property type="protein sequence ID" value="PXA03868.1"/>
    <property type="molecule type" value="Genomic_DNA"/>
</dbReference>
<gene>
    <name evidence="3" type="ORF">DDZ13_09510</name>
</gene>
<evidence type="ECO:0000256" key="1">
    <source>
        <dbReference type="ARBA" id="ARBA00023239"/>
    </source>
</evidence>
<sequence length="265" mass="29431">MARRSRSAPHMTTQSNSPTILALHGFTGLGTDFAPFATLCGGNWRYPNLPGHGPPPQPDCTPETILSFVETERSAFNTEDSTPHVLLGYSMGARAALLHACRHPAAWDALILISPNPGIEDETERARRRDVDEKLAQRIELHGVERFIEFWQNTPMIRSQKKIREDWRSGMQIKRKEHTAAGLAASLRQFGQGSCPNLWPELAKLNIPILLISGSEDGKYVRIAERMLHALAEAVCETIEGAGHMPHLEEPKISAEIISDFLSNL</sequence>
<dbReference type="Pfam" id="PF12697">
    <property type="entry name" value="Abhydrolase_6"/>
    <property type="match status" value="1"/>
</dbReference>
<dbReference type="PANTHER" id="PTHR42916:SF1">
    <property type="entry name" value="PROTEIN PHYLLO, CHLOROPLASTIC"/>
    <property type="match status" value="1"/>
</dbReference>
<keyword evidence="4" id="KW-1185">Reference proteome</keyword>
<dbReference type="AlphaFoldDB" id="A0A317ZIY8"/>
<dbReference type="GO" id="GO:0016829">
    <property type="term" value="F:lyase activity"/>
    <property type="evidence" value="ECO:0007669"/>
    <property type="project" value="UniProtKB-KW"/>
</dbReference>
<dbReference type="InterPro" id="IPR000073">
    <property type="entry name" value="AB_hydrolase_1"/>
</dbReference>
<keyword evidence="1" id="KW-0456">Lyase</keyword>
<comment type="caution">
    <text evidence="3">The sequence shown here is derived from an EMBL/GenBank/DDBJ whole genome shotgun (WGS) entry which is preliminary data.</text>
</comment>
<dbReference type="Gene3D" id="3.40.50.1820">
    <property type="entry name" value="alpha/beta hydrolase"/>
    <property type="match status" value="1"/>
</dbReference>
<reference evidence="3 4" key="1">
    <citation type="submission" date="2018-05" db="EMBL/GenBank/DDBJ databases">
        <title>Coraliomargarita sinensis sp. nov., isolated from a marine solar saltern.</title>
        <authorList>
            <person name="Zhou L.Y."/>
        </authorList>
    </citation>
    <scope>NUCLEOTIDE SEQUENCE [LARGE SCALE GENOMIC DNA]</scope>
    <source>
        <strain evidence="3 4">WN38</strain>
    </source>
</reference>
<protein>
    <recommendedName>
        <fullName evidence="2">AB hydrolase-1 domain-containing protein</fullName>
    </recommendedName>
</protein>
<evidence type="ECO:0000313" key="3">
    <source>
        <dbReference type="EMBL" id="PXA03868.1"/>
    </source>
</evidence>
<feature type="domain" description="AB hydrolase-1" evidence="2">
    <location>
        <begin position="20"/>
        <end position="252"/>
    </location>
</feature>
<evidence type="ECO:0000313" key="4">
    <source>
        <dbReference type="Proteomes" id="UP000247099"/>
    </source>
</evidence>
<organism evidence="3 4">
    <name type="scientific">Coraliomargarita sinensis</name>
    <dbReference type="NCBI Taxonomy" id="2174842"/>
    <lineage>
        <taxon>Bacteria</taxon>
        <taxon>Pseudomonadati</taxon>
        <taxon>Verrucomicrobiota</taxon>
        <taxon>Opitutia</taxon>
        <taxon>Puniceicoccales</taxon>
        <taxon>Coraliomargaritaceae</taxon>
        <taxon>Coraliomargarita</taxon>
    </lineage>
</organism>
<proteinExistence type="predicted"/>
<dbReference type="PANTHER" id="PTHR42916">
    <property type="entry name" value="2-SUCCINYL-5-ENOLPYRUVYL-6-HYDROXY-3-CYCLOHEXENE-1-CARBOXYLATE SYNTHASE"/>
    <property type="match status" value="1"/>
</dbReference>